<dbReference type="AlphaFoldDB" id="A0A7J6LDE1"/>
<gene>
    <name evidence="7" type="primary">ARL1</name>
    <name evidence="7" type="ORF">FOZ61_006395</name>
</gene>
<dbReference type="NCBIfam" id="TIGR00231">
    <property type="entry name" value="small_GTP"/>
    <property type="match status" value="1"/>
</dbReference>
<dbReference type="InterPro" id="IPR027417">
    <property type="entry name" value="P-loop_NTPase"/>
</dbReference>
<keyword evidence="1 3" id="KW-0547">Nucleotide-binding</keyword>
<evidence type="ECO:0000256" key="6">
    <source>
        <dbReference type="SAM" id="Phobius"/>
    </source>
</evidence>
<dbReference type="PANTHER" id="PTHR11711">
    <property type="entry name" value="ADP RIBOSYLATION FACTOR-RELATED"/>
    <property type="match status" value="1"/>
</dbReference>
<feature type="binding site" evidence="3">
    <location>
        <begin position="567"/>
        <end position="574"/>
    </location>
    <ligand>
        <name>GTP</name>
        <dbReference type="ChEBI" id="CHEBI:37565"/>
    </ligand>
</feature>
<dbReference type="SMART" id="SM00177">
    <property type="entry name" value="ARF"/>
    <property type="match status" value="1"/>
</dbReference>
<feature type="compositionally biased region" description="Polar residues" evidence="5">
    <location>
        <begin position="137"/>
        <end position="160"/>
    </location>
</feature>
<name>A0A7J6LDE1_PEROL</name>
<accession>A0A7J6LDE1</accession>
<dbReference type="InterPro" id="IPR006689">
    <property type="entry name" value="Small_GTPase_ARF/SAR"/>
</dbReference>
<feature type="binding site" evidence="4">
    <location>
        <position position="591"/>
    </location>
    <ligand>
        <name>Mg(2+)</name>
        <dbReference type="ChEBI" id="CHEBI:18420"/>
    </ligand>
</feature>
<dbReference type="EMBL" id="JABAHT010000364">
    <property type="protein sequence ID" value="KAF4657255.1"/>
    <property type="molecule type" value="Genomic_DNA"/>
</dbReference>
<evidence type="ECO:0000313" key="8">
    <source>
        <dbReference type="Proteomes" id="UP000570595"/>
    </source>
</evidence>
<feature type="region of interest" description="Disordered" evidence="5">
    <location>
        <begin position="108"/>
        <end position="196"/>
    </location>
</feature>
<dbReference type="OrthoDB" id="2011769at2759"/>
<evidence type="ECO:0000256" key="5">
    <source>
        <dbReference type="SAM" id="MobiDB-lite"/>
    </source>
</evidence>
<dbReference type="Proteomes" id="UP000570595">
    <property type="component" value="Unassembled WGS sequence"/>
</dbReference>
<keyword evidence="6" id="KW-0472">Membrane</keyword>
<dbReference type="SMART" id="SM00178">
    <property type="entry name" value="SAR"/>
    <property type="match status" value="1"/>
</dbReference>
<comment type="caution">
    <text evidence="7">The sequence shown here is derived from an EMBL/GenBank/DDBJ whole genome shotgun (WGS) entry which is preliminary data.</text>
</comment>
<dbReference type="PRINTS" id="PR00328">
    <property type="entry name" value="SAR1GTPBP"/>
</dbReference>
<evidence type="ECO:0000256" key="1">
    <source>
        <dbReference type="ARBA" id="ARBA00022741"/>
    </source>
</evidence>
<dbReference type="InterPro" id="IPR005225">
    <property type="entry name" value="Small_GTP-bd"/>
</dbReference>
<dbReference type="FunFam" id="3.40.50.300:FF:000624">
    <property type="entry name" value="ADP-ribosylation factor 1"/>
    <property type="match status" value="1"/>
</dbReference>
<evidence type="ECO:0000256" key="2">
    <source>
        <dbReference type="ARBA" id="ARBA00023134"/>
    </source>
</evidence>
<feature type="transmembrane region" description="Helical" evidence="6">
    <location>
        <begin position="419"/>
        <end position="442"/>
    </location>
</feature>
<evidence type="ECO:0000256" key="4">
    <source>
        <dbReference type="PIRSR" id="PIRSR606689-2"/>
    </source>
</evidence>
<dbReference type="PROSITE" id="PS51419">
    <property type="entry name" value="RAB"/>
    <property type="match status" value="1"/>
</dbReference>
<dbReference type="InterPro" id="IPR024156">
    <property type="entry name" value="Small_GTPase_ARF"/>
</dbReference>
<dbReference type="Pfam" id="PF00025">
    <property type="entry name" value="Arf"/>
    <property type="match status" value="1"/>
</dbReference>
<feature type="binding site" evidence="3">
    <location>
        <position position="613"/>
    </location>
    <ligand>
        <name>GTP</name>
        <dbReference type="ChEBI" id="CHEBI:37565"/>
    </ligand>
</feature>
<feature type="binding site" evidence="4">
    <location>
        <position position="574"/>
    </location>
    <ligand>
        <name>Mg(2+)</name>
        <dbReference type="ChEBI" id="CHEBI:18420"/>
    </ligand>
</feature>
<feature type="transmembrane region" description="Helical" evidence="6">
    <location>
        <begin position="537"/>
        <end position="556"/>
    </location>
</feature>
<sequence length="723" mass="77931">MGEQVIVPLDCLTFCDYVGDGICTKTGQTRVGCRCNIFPQRCRDMYYVNTPHRKGPLEICLSNTKNVDCDRLPNTPVYCNCSSGGTRLKGRSPGPQLRFAGQPSVGAISTIRSHGDSGKGEDSDEQQQQQWDRGAAPSSTRETTVGTVAPSTISTETATPPSEGIPAGTATPPSEGIPAGTATPSSDDRSTPGPTPWPAGFKQLVCPSMDACSISLYVPRSSASTLIAHPIYKNGRRVMSGFGQEVNSGFSGPQARREAPTQEGEILSEDPLNPVVVKVFTYAPYSLSVGSYDLVLFGNDHSTGQYVGQLVVIDLNYCLKEGDNETLFNRLVTYSNDVASDGNDHDGFIYPTTQPYMPAPAPPAPAPSVQPAPPTRLVTSPEPQPLTETPKPRDEPPSETDNSDSGSSVKPGNHLGPGAIAGIACGVLLAAFLGFLTSWMLFKLCRRKKEEERDLVGAAAAANDDTLDDNCIDLESVDPLELLNIPAPIAPTPSVVLYPSPQPSMPSTVCSSPTAAQLEYISDDPNVEMELRRAAVFFLKASGMGVLFSSLFGRLFGTKEVRILILGLDNAGKTTILYRLQVDDIVQTIPTIGFNVETIQVKNVKLQVWDLGGQSSIRPYWRCYYPNTNGIVYVVDSADRDRLPDARRELNNLLDEEELQGVALLVFANKQDLPDAMSSVEVSEGLGLTQIRSRQWAIYQASAVRGDGIKEGLDWLVNVMQSS</sequence>
<feature type="compositionally biased region" description="Pro residues" evidence="5">
    <location>
        <begin position="357"/>
        <end position="374"/>
    </location>
</feature>
<evidence type="ECO:0000256" key="3">
    <source>
        <dbReference type="PIRSR" id="PIRSR606689-1"/>
    </source>
</evidence>
<dbReference type="CDD" id="cd04151">
    <property type="entry name" value="Arl1"/>
    <property type="match status" value="1"/>
</dbReference>
<keyword evidence="6" id="KW-0812">Transmembrane</keyword>
<dbReference type="GO" id="GO:0046872">
    <property type="term" value="F:metal ion binding"/>
    <property type="evidence" value="ECO:0007669"/>
    <property type="project" value="UniProtKB-KW"/>
</dbReference>
<evidence type="ECO:0000313" key="7">
    <source>
        <dbReference type="EMBL" id="KAF4657255.1"/>
    </source>
</evidence>
<dbReference type="GO" id="GO:0003924">
    <property type="term" value="F:GTPase activity"/>
    <property type="evidence" value="ECO:0007669"/>
    <property type="project" value="InterPro"/>
</dbReference>
<keyword evidence="4" id="KW-0460">Magnesium</keyword>
<reference evidence="7 8" key="1">
    <citation type="submission" date="2020-04" db="EMBL/GenBank/DDBJ databases">
        <title>Perkinsus olseni comparative genomics.</title>
        <authorList>
            <person name="Bogema D.R."/>
        </authorList>
    </citation>
    <scope>NUCLEOTIDE SEQUENCE [LARGE SCALE GENOMIC DNA]</scope>
    <source>
        <strain evidence="7">ATCC PRA-179</strain>
    </source>
</reference>
<keyword evidence="6" id="KW-1133">Transmembrane helix</keyword>
<protein>
    <submittedName>
        <fullName evidence="7">Arf GTPase arl1</fullName>
    </submittedName>
</protein>
<keyword evidence="2 3" id="KW-0342">GTP-binding</keyword>
<dbReference type="GO" id="GO:0005525">
    <property type="term" value="F:GTP binding"/>
    <property type="evidence" value="ECO:0007669"/>
    <property type="project" value="UniProtKB-KW"/>
</dbReference>
<dbReference type="SUPFAM" id="SSF52540">
    <property type="entry name" value="P-loop containing nucleoside triphosphate hydrolases"/>
    <property type="match status" value="1"/>
</dbReference>
<proteinExistence type="predicted"/>
<organism evidence="7 8">
    <name type="scientific">Perkinsus olseni</name>
    <name type="common">Perkinsus atlanticus</name>
    <dbReference type="NCBI Taxonomy" id="32597"/>
    <lineage>
        <taxon>Eukaryota</taxon>
        <taxon>Sar</taxon>
        <taxon>Alveolata</taxon>
        <taxon>Perkinsozoa</taxon>
        <taxon>Perkinsea</taxon>
        <taxon>Perkinsida</taxon>
        <taxon>Perkinsidae</taxon>
        <taxon>Perkinsus</taxon>
    </lineage>
</organism>
<feature type="binding site" evidence="3">
    <location>
        <begin position="669"/>
        <end position="672"/>
    </location>
    <ligand>
        <name>GTP</name>
        <dbReference type="ChEBI" id="CHEBI:37565"/>
    </ligand>
</feature>
<dbReference type="SMART" id="SM00175">
    <property type="entry name" value="RAB"/>
    <property type="match status" value="1"/>
</dbReference>
<dbReference type="Gene3D" id="3.40.50.300">
    <property type="entry name" value="P-loop containing nucleotide triphosphate hydrolases"/>
    <property type="match status" value="1"/>
</dbReference>
<dbReference type="PROSITE" id="PS51417">
    <property type="entry name" value="ARF"/>
    <property type="match status" value="1"/>
</dbReference>
<feature type="region of interest" description="Disordered" evidence="5">
    <location>
        <begin position="342"/>
        <end position="413"/>
    </location>
</feature>
<keyword evidence="4" id="KW-0479">Metal-binding</keyword>